<feature type="non-terminal residue" evidence="1">
    <location>
        <position position="1"/>
    </location>
</feature>
<protein>
    <submittedName>
        <fullName evidence="1">Uncharacterized protein</fullName>
    </submittedName>
</protein>
<organism evidence="1 2">
    <name type="scientific">Lineolata rhizophorae</name>
    <dbReference type="NCBI Taxonomy" id="578093"/>
    <lineage>
        <taxon>Eukaryota</taxon>
        <taxon>Fungi</taxon>
        <taxon>Dikarya</taxon>
        <taxon>Ascomycota</taxon>
        <taxon>Pezizomycotina</taxon>
        <taxon>Dothideomycetes</taxon>
        <taxon>Dothideomycetes incertae sedis</taxon>
        <taxon>Lineolatales</taxon>
        <taxon>Lineolataceae</taxon>
        <taxon>Lineolata</taxon>
    </lineage>
</organism>
<dbReference type="AlphaFoldDB" id="A0A6A6P193"/>
<sequence length="80" mass="8886">KSLEYQREMLNAKLKDGRALKSYISPSDNIQSPATQKLNAFKTKHAMKKSKPQTLFAKTSQKNVAVSNATTAMFGDIPNK</sequence>
<accession>A0A6A6P193</accession>
<dbReference type="EMBL" id="MU001681">
    <property type="protein sequence ID" value="KAF2457233.1"/>
    <property type="molecule type" value="Genomic_DNA"/>
</dbReference>
<dbReference type="OrthoDB" id="5578329at2759"/>
<keyword evidence="2" id="KW-1185">Reference proteome</keyword>
<gene>
    <name evidence="1" type="ORF">BDY21DRAFT_267123</name>
</gene>
<evidence type="ECO:0000313" key="2">
    <source>
        <dbReference type="Proteomes" id="UP000799766"/>
    </source>
</evidence>
<name>A0A6A6P193_9PEZI</name>
<dbReference type="Proteomes" id="UP000799766">
    <property type="component" value="Unassembled WGS sequence"/>
</dbReference>
<proteinExistence type="predicted"/>
<dbReference type="Pfam" id="PF05032">
    <property type="entry name" value="Spo12"/>
    <property type="match status" value="1"/>
</dbReference>
<feature type="non-terminal residue" evidence="1">
    <location>
        <position position="80"/>
    </location>
</feature>
<evidence type="ECO:0000313" key="1">
    <source>
        <dbReference type="EMBL" id="KAF2457233.1"/>
    </source>
</evidence>
<dbReference type="InterPro" id="IPR007727">
    <property type="entry name" value="Spo12"/>
</dbReference>
<reference evidence="1" key="1">
    <citation type="journal article" date="2020" name="Stud. Mycol.">
        <title>101 Dothideomycetes genomes: a test case for predicting lifestyles and emergence of pathogens.</title>
        <authorList>
            <person name="Haridas S."/>
            <person name="Albert R."/>
            <person name="Binder M."/>
            <person name="Bloem J."/>
            <person name="Labutti K."/>
            <person name="Salamov A."/>
            <person name="Andreopoulos B."/>
            <person name="Baker S."/>
            <person name="Barry K."/>
            <person name="Bills G."/>
            <person name="Bluhm B."/>
            <person name="Cannon C."/>
            <person name="Castanera R."/>
            <person name="Culley D."/>
            <person name="Daum C."/>
            <person name="Ezra D."/>
            <person name="Gonzalez J."/>
            <person name="Henrissat B."/>
            <person name="Kuo A."/>
            <person name="Liang C."/>
            <person name="Lipzen A."/>
            <person name="Lutzoni F."/>
            <person name="Magnuson J."/>
            <person name="Mondo S."/>
            <person name="Nolan M."/>
            <person name="Ohm R."/>
            <person name="Pangilinan J."/>
            <person name="Park H.-J."/>
            <person name="Ramirez L."/>
            <person name="Alfaro M."/>
            <person name="Sun H."/>
            <person name="Tritt A."/>
            <person name="Yoshinaga Y."/>
            <person name="Zwiers L.-H."/>
            <person name="Turgeon B."/>
            <person name="Goodwin S."/>
            <person name="Spatafora J."/>
            <person name="Crous P."/>
            <person name="Grigoriev I."/>
        </authorList>
    </citation>
    <scope>NUCLEOTIDE SEQUENCE</scope>
    <source>
        <strain evidence="1">ATCC 16933</strain>
    </source>
</reference>